<evidence type="ECO:0000313" key="2">
    <source>
        <dbReference type="Proteomes" id="UP000005726"/>
    </source>
</evidence>
<reference evidence="1" key="1">
    <citation type="journal article" date="2009" name="Environ. Microbiol.">
        <title>Dynamics of genome evolution in facultative symbionts of aphids.</title>
        <authorList>
            <person name="Degnan P.H."/>
            <person name="Leonardo T.E."/>
            <person name="Cass B.N."/>
            <person name="Hurwitz B."/>
            <person name="Stern D."/>
            <person name="Gibbs R.A."/>
            <person name="Richards S."/>
            <person name="Moran N.A."/>
        </authorList>
    </citation>
    <scope>NUCLEOTIDE SEQUENCE [LARGE SCALE GENOMIC DNA]</scope>
    <source>
        <strain evidence="1">LSR1</strain>
    </source>
</reference>
<dbReference type="Proteomes" id="UP000005726">
    <property type="component" value="Unassembled WGS sequence"/>
</dbReference>
<dbReference type="EMBL" id="GL379591">
    <property type="protein sequence ID" value="EFL92019.1"/>
    <property type="molecule type" value="Genomic_DNA"/>
</dbReference>
<dbReference type="AlphaFoldDB" id="E0WSQ0"/>
<protein>
    <submittedName>
        <fullName evidence="1">Uncharacterized protein</fullName>
    </submittedName>
</protein>
<proteinExistence type="predicted"/>
<gene>
    <name evidence="1" type="ORF">REG_0987</name>
</gene>
<evidence type="ECO:0000313" key="1">
    <source>
        <dbReference type="EMBL" id="EFL92019.1"/>
    </source>
</evidence>
<dbReference type="RefSeq" id="WP_006704749.1">
    <property type="nucleotide sequence ID" value="NZ_CAWLGB010000003.1"/>
</dbReference>
<accession>E0WSQ0</accession>
<sequence>MTSRDDYFLPLNNIISLYSIEELRKVADRVHLFLRIKNRTDKQIKYVQDLIYQLIEIYFEQEQDKEISEREENLRDHLRYSSDPHPAQDLFEFDVCKDGLILNFIGHTSDLDVPNEENMDPIDALGEIVHWLKDDETEEGFIDAEPCEYFYALSLSLINDAVSLIKLIGKEPAGKGNILLDVSHPITEAAMKAYKAMCYGDKIKTEAMHESQLNKLYKENSLLKEKIDELIWNRPLWKP</sequence>
<keyword evidence="2" id="KW-1185">Reference proteome</keyword>
<name>E0WSQ0_9ENTR</name>
<dbReference type="HOGENOM" id="CLU_1159453_0_0_6"/>
<organism evidence="1 2">
    <name type="scientific">Candidatus Regiella insecticola LSR1</name>
    <dbReference type="NCBI Taxonomy" id="663321"/>
    <lineage>
        <taxon>Bacteria</taxon>
        <taxon>Pseudomonadati</taxon>
        <taxon>Pseudomonadota</taxon>
        <taxon>Gammaproteobacteria</taxon>
        <taxon>Enterobacterales</taxon>
        <taxon>Enterobacteriaceae</taxon>
        <taxon>aphid secondary symbionts</taxon>
        <taxon>Candidatus Regiella</taxon>
    </lineage>
</organism>